<accession>T1J8R8</accession>
<evidence type="ECO:0000313" key="1">
    <source>
        <dbReference type="EnsemblMetazoa" id="SMAR010104-PA"/>
    </source>
</evidence>
<sequence length="164" mass="19370">MYMQTSKIDENSRIEALIRSRQTNWAETPLELVPALTLVRERLCNWDKNNLEQSRSIEKTFEGPDGISSEVLCELFGELRSAESRKRIVHLKRNLNKSNETRCKYLISLQPNAVEAIRLRKLMQLSAMERSKPISRIFTKSEKQRVEEILHYDFQMLFGRQNFH</sequence>
<protein>
    <submittedName>
        <fullName evidence="1">Uncharacterized protein</fullName>
    </submittedName>
</protein>
<dbReference type="Proteomes" id="UP000014500">
    <property type="component" value="Unassembled WGS sequence"/>
</dbReference>
<evidence type="ECO:0000313" key="2">
    <source>
        <dbReference type="Proteomes" id="UP000014500"/>
    </source>
</evidence>
<organism evidence="1 2">
    <name type="scientific">Strigamia maritima</name>
    <name type="common">European centipede</name>
    <name type="synonym">Geophilus maritimus</name>
    <dbReference type="NCBI Taxonomy" id="126957"/>
    <lineage>
        <taxon>Eukaryota</taxon>
        <taxon>Metazoa</taxon>
        <taxon>Ecdysozoa</taxon>
        <taxon>Arthropoda</taxon>
        <taxon>Myriapoda</taxon>
        <taxon>Chilopoda</taxon>
        <taxon>Pleurostigmophora</taxon>
        <taxon>Geophilomorpha</taxon>
        <taxon>Linotaeniidae</taxon>
        <taxon>Strigamia</taxon>
    </lineage>
</organism>
<dbReference type="HOGENOM" id="CLU_1621120_0_0_1"/>
<dbReference type="AlphaFoldDB" id="T1J8R8"/>
<dbReference type="EMBL" id="JH431961">
    <property type="status" value="NOT_ANNOTATED_CDS"/>
    <property type="molecule type" value="Genomic_DNA"/>
</dbReference>
<proteinExistence type="predicted"/>
<keyword evidence="2" id="KW-1185">Reference proteome</keyword>
<dbReference type="Pfam" id="PF15478">
    <property type="entry name" value="LKAAEAR"/>
    <property type="match status" value="1"/>
</dbReference>
<reference evidence="1" key="2">
    <citation type="submission" date="2015-02" db="UniProtKB">
        <authorList>
            <consortium name="EnsemblMetazoa"/>
        </authorList>
    </citation>
    <scope>IDENTIFICATION</scope>
</reference>
<reference evidence="2" key="1">
    <citation type="submission" date="2011-05" db="EMBL/GenBank/DDBJ databases">
        <authorList>
            <person name="Richards S.R."/>
            <person name="Qu J."/>
            <person name="Jiang H."/>
            <person name="Jhangiani S.N."/>
            <person name="Agravi P."/>
            <person name="Goodspeed R."/>
            <person name="Gross S."/>
            <person name="Mandapat C."/>
            <person name="Jackson L."/>
            <person name="Mathew T."/>
            <person name="Pu L."/>
            <person name="Thornton R."/>
            <person name="Saada N."/>
            <person name="Wilczek-Boney K.B."/>
            <person name="Lee S."/>
            <person name="Kovar C."/>
            <person name="Wu Y."/>
            <person name="Scherer S.E."/>
            <person name="Worley K.C."/>
            <person name="Muzny D.M."/>
            <person name="Gibbs R."/>
        </authorList>
    </citation>
    <scope>NUCLEOTIDE SEQUENCE</scope>
    <source>
        <strain evidence="2">Brora</strain>
    </source>
</reference>
<name>T1J8R8_STRMM</name>
<dbReference type="EnsemblMetazoa" id="SMAR010104-RA">
    <property type="protein sequence ID" value="SMAR010104-PA"/>
    <property type="gene ID" value="SMAR010104"/>
</dbReference>
<dbReference type="InterPro" id="IPR029152">
    <property type="entry name" value="LKAAEAR1"/>
</dbReference>